<organism evidence="1">
    <name type="scientific">bioreactor metagenome</name>
    <dbReference type="NCBI Taxonomy" id="1076179"/>
    <lineage>
        <taxon>unclassified sequences</taxon>
        <taxon>metagenomes</taxon>
        <taxon>ecological metagenomes</taxon>
    </lineage>
</organism>
<proteinExistence type="predicted"/>
<dbReference type="EMBL" id="VSSQ01044225">
    <property type="protein sequence ID" value="MPM98031.1"/>
    <property type="molecule type" value="Genomic_DNA"/>
</dbReference>
<dbReference type="AlphaFoldDB" id="A0A645E9C4"/>
<comment type="caution">
    <text evidence="1">The sequence shown here is derived from an EMBL/GenBank/DDBJ whole genome shotgun (WGS) entry which is preliminary data.</text>
</comment>
<name>A0A645E9C4_9ZZZZ</name>
<protein>
    <submittedName>
        <fullName evidence="1">Uncharacterized protein</fullName>
    </submittedName>
</protein>
<gene>
    <name evidence="1" type="ORF">SDC9_145212</name>
</gene>
<reference evidence="1" key="1">
    <citation type="submission" date="2019-08" db="EMBL/GenBank/DDBJ databases">
        <authorList>
            <person name="Kucharzyk K."/>
            <person name="Murdoch R.W."/>
            <person name="Higgins S."/>
            <person name="Loffler F."/>
        </authorList>
    </citation>
    <scope>NUCLEOTIDE SEQUENCE</scope>
</reference>
<accession>A0A645E9C4</accession>
<sequence length="43" mass="5042">MMFIVVIESIGAFLAFVRQIDKSLRKSLKKNLDRVVLLCYRNI</sequence>
<evidence type="ECO:0000313" key="1">
    <source>
        <dbReference type="EMBL" id="MPM98031.1"/>
    </source>
</evidence>